<evidence type="ECO:0000313" key="3">
    <source>
        <dbReference type="Proteomes" id="UP000232688"/>
    </source>
</evidence>
<name>A0A2N0QLY4_9GLOM</name>
<feature type="non-terminal residue" evidence="2">
    <location>
        <position position="129"/>
    </location>
</feature>
<dbReference type="VEuPathDB" id="FungiDB:RhiirA1_482337"/>
<organism evidence="2 3">
    <name type="scientific">Rhizophagus irregularis</name>
    <dbReference type="NCBI Taxonomy" id="588596"/>
    <lineage>
        <taxon>Eukaryota</taxon>
        <taxon>Fungi</taxon>
        <taxon>Fungi incertae sedis</taxon>
        <taxon>Mucoromycota</taxon>
        <taxon>Glomeromycotina</taxon>
        <taxon>Glomeromycetes</taxon>
        <taxon>Glomerales</taxon>
        <taxon>Glomeraceae</taxon>
        <taxon>Rhizophagus</taxon>
    </lineage>
</organism>
<gene>
    <name evidence="2" type="ORF">RhiirA1_482337</name>
</gene>
<dbReference type="EMBL" id="LLXH01006454">
    <property type="protein sequence ID" value="PKC52063.1"/>
    <property type="molecule type" value="Genomic_DNA"/>
</dbReference>
<dbReference type="AlphaFoldDB" id="A0A2N0QLY4"/>
<feature type="region of interest" description="Disordered" evidence="1">
    <location>
        <begin position="61"/>
        <end position="91"/>
    </location>
</feature>
<reference evidence="2 3" key="2">
    <citation type="submission" date="2017-10" db="EMBL/GenBank/DDBJ databases">
        <title>Genome analyses suggest a sexual origin of heterokaryosis in a supposedly ancient asexual fungus.</title>
        <authorList>
            <person name="Corradi N."/>
            <person name="Sedzielewska K."/>
            <person name="Noel J."/>
            <person name="Charron P."/>
            <person name="Farinelli L."/>
            <person name="Marton T."/>
            <person name="Kruger M."/>
            <person name="Pelin A."/>
            <person name="Brachmann A."/>
            <person name="Corradi N."/>
        </authorList>
    </citation>
    <scope>NUCLEOTIDE SEQUENCE [LARGE SCALE GENOMIC DNA]</scope>
    <source>
        <strain evidence="2 3">A1</strain>
    </source>
</reference>
<proteinExistence type="predicted"/>
<evidence type="ECO:0000313" key="2">
    <source>
        <dbReference type="EMBL" id="PKC52063.1"/>
    </source>
</evidence>
<comment type="caution">
    <text evidence="2">The sequence shown here is derived from an EMBL/GenBank/DDBJ whole genome shotgun (WGS) entry which is preliminary data.</text>
</comment>
<accession>A0A2N0QLY4</accession>
<sequence>MSRSRPQIFALARRVVNDELSFAYGPSFVIFYAYRELPEHSGCFWLTYYYWNHNNQQQQPFTTSPQYPFPAQTPSQTPNQTQQMTTPAFPSTASMAPAGIPTFTTSAGGARGEESYIENILRLNRGKEA</sequence>
<evidence type="ECO:0000256" key="1">
    <source>
        <dbReference type="SAM" id="MobiDB-lite"/>
    </source>
</evidence>
<reference evidence="2 3" key="1">
    <citation type="submission" date="2017-10" db="EMBL/GenBank/DDBJ databases">
        <title>Extensive intraspecific genome diversity in a model arbuscular mycorrhizal fungus.</title>
        <authorList>
            <person name="Chen E.C.H."/>
            <person name="Morin E."/>
            <person name="Baudet D."/>
            <person name="Noel J."/>
            <person name="Ndikumana S."/>
            <person name="Charron P."/>
            <person name="St-Onge C."/>
            <person name="Giorgi J."/>
            <person name="Grigoriev I.V."/>
            <person name="Roux C."/>
            <person name="Martin F.M."/>
            <person name="Corradi N."/>
        </authorList>
    </citation>
    <scope>NUCLEOTIDE SEQUENCE [LARGE SCALE GENOMIC DNA]</scope>
    <source>
        <strain evidence="2 3">A1</strain>
    </source>
</reference>
<dbReference type="Proteomes" id="UP000232688">
    <property type="component" value="Unassembled WGS sequence"/>
</dbReference>
<protein>
    <submittedName>
        <fullName evidence="2">Uncharacterized protein</fullName>
    </submittedName>
</protein>
<feature type="compositionally biased region" description="Low complexity" evidence="1">
    <location>
        <begin position="70"/>
        <end position="87"/>
    </location>
</feature>